<evidence type="ECO:0000313" key="1">
    <source>
        <dbReference type="EMBL" id="QXM24331.1"/>
    </source>
</evidence>
<gene>
    <name evidence="1" type="ORF">KO353_13935</name>
</gene>
<proteinExistence type="predicted"/>
<dbReference type="AlphaFoldDB" id="A0A975U0X2"/>
<keyword evidence="2" id="KW-1185">Reference proteome</keyword>
<accession>A0A975U0X2</accession>
<sequence>MPTIRNSEQGRRLAEARWRKHREREAEIVRLAEAWADDALSLAVLTEAQQRRLIGNLLRQGAEGTLCEVAPSVVLACAEVGIDRATAEQAADLVALFVAEAIEAAGGPEVALPTPETWRQTVNWDALYDPDGKSLVTGRIARESQAEMAEPTDGD</sequence>
<protein>
    <submittedName>
        <fullName evidence="1">Uncharacterized protein</fullName>
    </submittedName>
</protein>
<dbReference type="KEGG" id="elio:KO353_13935"/>
<dbReference type="Proteomes" id="UP000694001">
    <property type="component" value="Chromosome"/>
</dbReference>
<dbReference type="EMBL" id="CP076448">
    <property type="protein sequence ID" value="QXM24331.1"/>
    <property type="molecule type" value="Genomic_DNA"/>
</dbReference>
<organism evidence="1 2">
    <name type="scientific">Elioraea tepida</name>
    <dbReference type="NCBI Taxonomy" id="2843330"/>
    <lineage>
        <taxon>Bacteria</taxon>
        <taxon>Pseudomonadati</taxon>
        <taxon>Pseudomonadota</taxon>
        <taxon>Alphaproteobacteria</taxon>
        <taxon>Acetobacterales</taxon>
        <taxon>Elioraeaceae</taxon>
        <taxon>Elioraea</taxon>
    </lineage>
</organism>
<name>A0A975U0X2_9PROT</name>
<reference evidence="1" key="1">
    <citation type="submission" date="2021-06" db="EMBL/GenBank/DDBJ databases">
        <title>Elioraea tepida, sp. nov., a moderately thermophilic aerobic anoxygenic phototrophic bacterium isolated from an alkaline siliceous hot spring mat community in Yellowstone National Park, WY, USA.</title>
        <authorList>
            <person name="Saini M.K."/>
            <person name="Yoshida S."/>
            <person name="Sebastian A."/>
            <person name="Hirose S."/>
            <person name="Hara E."/>
            <person name="Tamaki H."/>
            <person name="Soulier N.T."/>
            <person name="Albert I."/>
            <person name="Hanada S."/>
            <person name="Bryant D.A."/>
            <person name="Tank M."/>
        </authorList>
    </citation>
    <scope>NUCLEOTIDE SEQUENCE</scope>
    <source>
        <strain evidence="1">MS-P2</strain>
    </source>
</reference>
<evidence type="ECO:0000313" key="2">
    <source>
        <dbReference type="Proteomes" id="UP000694001"/>
    </source>
</evidence>
<dbReference type="RefSeq" id="WP_218285388.1">
    <property type="nucleotide sequence ID" value="NZ_CP076448.1"/>
</dbReference>